<comment type="caution">
    <text evidence="1">The sequence shown here is derived from an EMBL/GenBank/DDBJ whole genome shotgun (WGS) entry which is preliminary data.</text>
</comment>
<dbReference type="EMBL" id="MSTI01000017">
    <property type="protein sequence ID" value="OLV19947.1"/>
    <property type="molecule type" value="Genomic_DNA"/>
</dbReference>
<proteinExistence type="predicted"/>
<dbReference type="AlphaFoldDB" id="A0A1U7P447"/>
<dbReference type="InterPro" id="IPR012337">
    <property type="entry name" value="RNaseH-like_sf"/>
</dbReference>
<protein>
    <submittedName>
        <fullName evidence="1">Mobile element protein</fullName>
    </submittedName>
</protein>
<dbReference type="Proteomes" id="UP000186607">
    <property type="component" value="Unassembled WGS sequence"/>
</dbReference>
<evidence type="ECO:0000313" key="2">
    <source>
        <dbReference type="Proteomes" id="UP000186607"/>
    </source>
</evidence>
<gene>
    <name evidence="1" type="ORF">BOO71_0001225</name>
</gene>
<reference evidence="1 2" key="1">
    <citation type="submission" date="2017-01" db="EMBL/GenBank/DDBJ databases">
        <title>Genome Analysis of Deinococcus marmoris KOPRI26562.</title>
        <authorList>
            <person name="Kim J.H."/>
            <person name="Oh H.-M."/>
        </authorList>
    </citation>
    <scope>NUCLEOTIDE SEQUENCE [LARGE SCALE GENOMIC DNA]</scope>
    <source>
        <strain evidence="1 2">KOPRI26562</strain>
    </source>
</reference>
<organism evidence="1 2">
    <name type="scientific">Deinococcus marmoris</name>
    <dbReference type="NCBI Taxonomy" id="249408"/>
    <lineage>
        <taxon>Bacteria</taxon>
        <taxon>Thermotogati</taxon>
        <taxon>Deinococcota</taxon>
        <taxon>Deinococci</taxon>
        <taxon>Deinococcales</taxon>
        <taxon>Deinococcaceae</taxon>
        <taxon>Deinococcus</taxon>
    </lineage>
</organism>
<dbReference type="SUPFAM" id="SSF53098">
    <property type="entry name" value="Ribonuclease H-like"/>
    <property type="match status" value="1"/>
</dbReference>
<accession>A0A1U7P447</accession>
<dbReference type="STRING" id="249408.BOO71_0001225"/>
<sequence length="141" mass="16023">MNIYGVKLRVLACKNHKGDILYLAYHGRAEKAIRRYALRWGCETMHQAMKSRGFHLEDSHVTDTGRMTTLFGVVVLAFVWCCLIGEQEEDREPTEKLAHGYPPKSLFRRGLDALQRALRDLGFGKRTSGPSFIQLLAAFVP</sequence>
<keyword evidence="2" id="KW-1185">Reference proteome</keyword>
<name>A0A1U7P447_9DEIO</name>
<evidence type="ECO:0000313" key="1">
    <source>
        <dbReference type="EMBL" id="OLV19947.1"/>
    </source>
</evidence>